<reference evidence="4" key="1">
    <citation type="journal article" date="2023" name="IScience">
        <title>Live-bearing cockroach genome reveals convergent evolutionary mechanisms linked to viviparity in insects and beyond.</title>
        <authorList>
            <person name="Fouks B."/>
            <person name="Harrison M.C."/>
            <person name="Mikhailova A.A."/>
            <person name="Marchal E."/>
            <person name="English S."/>
            <person name="Carruthers M."/>
            <person name="Jennings E.C."/>
            <person name="Chiamaka E.L."/>
            <person name="Frigard R.A."/>
            <person name="Pippel M."/>
            <person name="Attardo G.M."/>
            <person name="Benoit J.B."/>
            <person name="Bornberg-Bauer E."/>
            <person name="Tobe S.S."/>
        </authorList>
    </citation>
    <scope>NUCLEOTIDE SEQUENCE</scope>
    <source>
        <strain evidence="4">Stay&amp;Tobe</strain>
    </source>
</reference>
<comment type="caution">
    <text evidence="4">The sequence shown here is derived from an EMBL/GenBank/DDBJ whole genome shotgun (WGS) entry which is preliminary data.</text>
</comment>
<sequence>MAEEQEHVSTLMSVGYRMGEHMVHVPLVLGSVVYLQQVVVAEVFNNVTYFVSPSFPTLSRDISDCTLRIQKVDPSISQIRLDFNHFNMGQPNRRTGVCDSDYFMMTGGSGQDIKLCGQNSGQHVYYDVENINDTIVIIMNMTDDNLYRMWEIKISQIEFNQRAPAGCRQYFQGSNGKFSSFPLNFNTTMTIICTLNWATSIMFSQTKITEVVLLLRILAIAHDPGSGGGPIEENRECDDKIVMPCDSEEFIMPGDGGGPGVCDLFHCGSSFCTQGETPCRIESSTTPFNIRIQFGPGTKDESPEDNIGMCLRYEQLPCSV</sequence>
<reference evidence="4" key="2">
    <citation type="submission" date="2023-05" db="EMBL/GenBank/DDBJ databases">
        <authorList>
            <person name="Fouks B."/>
        </authorList>
    </citation>
    <scope>NUCLEOTIDE SEQUENCE</scope>
    <source>
        <strain evidence="4">Stay&amp;Tobe</strain>
        <tissue evidence="4">Testes</tissue>
    </source>
</reference>
<feature type="domain" description="CUB" evidence="3">
    <location>
        <begin position="39"/>
        <end position="157"/>
    </location>
</feature>
<evidence type="ECO:0000256" key="2">
    <source>
        <dbReference type="PROSITE-ProRule" id="PRU00059"/>
    </source>
</evidence>
<gene>
    <name evidence="4" type="ORF">L9F63_010073</name>
</gene>
<dbReference type="PANTHER" id="PTHR33236:SF4">
    <property type="entry name" value="CUB DOMAIN-CONTAINING PROTEIN"/>
    <property type="match status" value="1"/>
</dbReference>
<dbReference type="PROSITE" id="PS01180">
    <property type="entry name" value="CUB"/>
    <property type="match status" value="1"/>
</dbReference>
<evidence type="ECO:0000313" key="4">
    <source>
        <dbReference type="EMBL" id="KAJ9599458.1"/>
    </source>
</evidence>
<dbReference type="Gene3D" id="2.60.120.290">
    <property type="entry name" value="Spermadhesin, CUB domain"/>
    <property type="match status" value="1"/>
</dbReference>
<protein>
    <recommendedName>
        <fullName evidence="3">CUB domain-containing protein</fullName>
    </recommendedName>
</protein>
<dbReference type="PANTHER" id="PTHR33236">
    <property type="entry name" value="INTRAFLAGELLAR TRANSPORT PROTEIN 122 FAMILY PROTEIN-RELATED"/>
    <property type="match status" value="1"/>
</dbReference>
<dbReference type="Pfam" id="PF26080">
    <property type="entry name" value="CUB_animal"/>
    <property type="match status" value="1"/>
</dbReference>
<name>A0AAD8EQZ3_DIPPU</name>
<dbReference type="Pfam" id="PF00431">
    <property type="entry name" value="CUB"/>
    <property type="match status" value="1"/>
</dbReference>
<dbReference type="SUPFAM" id="SSF49854">
    <property type="entry name" value="Spermadhesin, CUB domain"/>
    <property type="match status" value="1"/>
</dbReference>
<organism evidence="4 5">
    <name type="scientific">Diploptera punctata</name>
    <name type="common">Pacific beetle cockroach</name>
    <dbReference type="NCBI Taxonomy" id="6984"/>
    <lineage>
        <taxon>Eukaryota</taxon>
        <taxon>Metazoa</taxon>
        <taxon>Ecdysozoa</taxon>
        <taxon>Arthropoda</taxon>
        <taxon>Hexapoda</taxon>
        <taxon>Insecta</taxon>
        <taxon>Pterygota</taxon>
        <taxon>Neoptera</taxon>
        <taxon>Polyneoptera</taxon>
        <taxon>Dictyoptera</taxon>
        <taxon>Blattodea</taxon>
        <taxon>Blaberoidea</taxon>
        <taxon>Blaberidae</taxon>
        <taxon>Diplopterinae</taxon>
        <taxon>Diploptera</taxon>
    </lineage>
</organism>
<dbReference type="InterPro" id="IPR058698">
    <property type="entry name" value="CUB_metazoa"/>
</dbReference>
<keyword evidence="1" id="KW-1015">Disulfide bond</keyword>
<dbReference type="InterPro" id="IPR000859">
    <property type="entry name" value="CUB_dom"/>
</dbReference>
<dbReference type="InterPro" id="IPR035914">
    <property type="entry name" value="Sperma_CUB_dom_sf"/>
</dbReference>
<keyword evidence="5" id="KW-1185">Reference proteome</keyword>
<comment type="caution">
    <text evidence="2">Lacks conserved residue(s) required for the propagation of feature annotation.</text>
</comment>
<dbReference type="EMBL" id="JASPKZ010000808">
    <property type="protein sequence ID" value="KAJ9599458.1"/>
    <property type="molecule type" value="Genomic_DNA"/>
</dbReference>
<dbReference type="AlphaFoldDB" id="A0AAD8EQZ3"/>
<dbReference type="Proteomes" id="UP001233999">
    <property type="component" value="Unassembled WGS sequence"/>
</dbReference>
<accession>A0AAD8EQZ3</accession>
<proteinExistence type="predicted"/>
<evidence type="ECO:0000256" key="1">
    <source>
        <dbReference type="ARBA" id="ARBA00023157"/>
    </source>
</evidence>
<evidence type="ECO:0000313" key="5">
    <source>
        <dbReference type="Proteomes" id="UP001233999"/>
    </source>
</evidence>
<evidence type="ECO:0000259" key="3">
    <source>
        <dbReference type="PROSITE" id="PS01180"/>
    </source>
</evidence>